<comment type="caution">
    <text evidence="1">The sequence shown here is derived from an EMBL/GenBank/DDBJ whole genome shotgun (WGS) entry which is preliminary data.</text>
</comment>
<dbReference type="EMBL" id="JACEEZ010006123">
    <property type="protein sequence ID" value="KAG0725024.1"/>
    <property type="molecule type" value="Genomic_DNA"/>
</dbReference>
<reference evidence="1" key="1">
    <citation type="submission" date="2020-07" db="EMBL/GenBank/DDBJ databases">
        <title>The High-quality genome of the commercially important snow crab, Chionoecetes opilio.</title>
        <authorList>
            <person name="Jeong J.-H."/>
            <person name="Ryu S."/>
        </authorList>
    </citation>
    <scope>NUCLEOTIDE SEQUENCE</scope>
    <source>
        <strain evidence="1">MADBK_172401_WGS</strain>
        <tissue evidence="1">Digestive gland</tissue>
    </source>
</reference>
<dbReference type="Proteomes" id="UP000770661">
    <property type="component" value="Unassembled WGS sequence"/>
</dbReference>
<name>A0A8J4YLT0_CHIOP</name>
<evidence type="ECO:0000313" key="2">
    <source>
        <dbReference type="Proteomes" id="UP000770661"/>
    </source>
</evidence>
<accession>A0A8J4YLT0</accession>
<evidence type="ECO:0000313" key="1">
    <source>
        <dbReference type="EMBL" id="KAG0725024.1"/>
    </source>
</evidence>
<keyword evidence="2" id="KW-1185">Reference proteome</keyword>
<organism evidence="1 2">
    <name type="scientific">Chionoecetes opilio</name>
    <name type="common">Atlantic snow crab</name>
    <name type="synonym">Cancer opilio</name>
    <dbReference type="NCBI Taxonomy" id="41210"/>
    <lineage>
        <taxon>Eukaryota</taxon>
        <taxon>Metazoa</taxon>
        <taxon>Ecdysozoa</taxon>
        <taxon>Arthropoda</taxon>
        <taxon>Crustacea</taxon>
        <taxon>Multicrustacea</taxon>
        <taxon>Malacostraca</taxon>
        <taxon>Eumalacostraca</taxon>
        <taxon>Eucarida</taxon>
        <taxon>Decapoda</taxon>
        <taxon>Pleocyemata</taxon>
        <taxon>Brachyura</taxon>
        <taxon>Eubrachyura</taxon>
        <taxon>Majoidea</taxon>
        <taxon>Majidae</taxon>
        <taxon>Chionoecetes</taxon>
    </lineage>
</organism>
<dbReference type="AlphaFoldDB" id="A0A8J4YLT0"/>
<proteinExistence type="predicted"/>
<protein>
    <submittedName>
        <fullName evidence="1">Uncharacterized protein</fullName>
    </submittedName>
</protein>
<gene>
    <name evidence="1" type="ORF">GWK47_039410</name>
</gene>
<sequence length="110" mass="12033">MTTIPPHDISFSLCCILGIRVVLSVGTYVINSCPGVGGRTVPTVSPWHWERGVSPRVMRSIPLLRTTSFNETQHGTINNFPLSSENISTAPPSSDFSLLCIFFLLNPSED</sequence>